<protein>
    <recommendedName>
        <fullName evidence="14">DNA polymerase II large subunit</fullName>
        <shortName evidence="14">Pol II</shortName>
        <ecNumber evidence="14">2.7.7.7</ecNumber>
    </recommendedName>
    <alternativeName>
        <fullName evidence="14">Exodeoxyribonuclease large subunit</fullName>
        <ecNumber evidence="14">3.1.11.1</ecNumber>
    </alternativeName>
</protein>
<dbReference type="InterPro" id="IPR004475">
    <property type="entry name" value="PolC_DP2"/>
</dbReference>
<dbReference type="EC" id="3.1.11.1" evidence="14"/>
<evidence type="ECO:0000256" key="1">
    <source>
        <dbReference type="ARBA" id="ARBA00011053"/>
    </source>
</evidence>
<comment type="catalytic activity">
    <reaction evidence="14">
        <text>Exonucleolytic cleavage in the 3'- to 5'-direction to yield nucleoside 5'-phosphates.</text>
        <dbReference type="EC" id="3.1.11.1"/>
    </reaction>
</comment>
<gene>
    <name evidence="14" type="primary">polC</name>
    <name evidence="18" type="ORF">GW779_04220</name>
</gene>
<evidence type="ECO:0000256" key="12">
    <source>
        <dbReference type="ARBA" id="ARBA00025068"/>
    </source>
</evidence>
<keyword evidence="8 14" id="KW-0269">Exonuclease</keyword>
<evidence type="ECO:0000256" key="11">
    <source>
        <dbReference type="ARBA" id="ARBA00023268"/>
    </source>
</evidence>
<evidence type="ECO:0000313" key="19">
    <source>
        <dbReference type="Proteomes" id="UP000738826"/>
    </source>
</evidence>
<evidence type="ECO:0000259" key="15">
    <source>
        <dbReference type="Pfam" id="PF03833"/>
    </source>
</evidence>
<keyword evidence="6 14" id="KW-0540">Nuclease</keyword>
<sequence>MGPKGVASAIQYGKSTREIIDEILEGEYEGKGKSKEQLAEQAIRTGLAIETQGVVAAPIEGINKISVEKNPDSTSYLSIYFAGPIRSAGGTAQGLTVLITNYIQNKLGLEGYRPLEEEVERYVHEVILYDRRCKPLQYCPTEEEIRTIVKNIPVCVDGDPTEDVEVMAHRDIKRIPTNNIRGGACLVIGEGLALKAKKLAKKAEGFNIDWDFLLSVGKKKKDVSGEDDKDYDAFMSEIVGGRPIFSFSNTSGGFRLRYGRSRASGIAGKSIHPAAMILLDDFVATGTQIKMDKPGKGAVITSCDSIEPPIVKMKNGDVVKVKNIEIARAIKKETDEILFLGDILITFGDFLQTNTALLPSGYVEEWYQKDLKKAGIEKCLAEISAMSAAEAVEISLKHNIPLHPAYLLFWDDLDFESHRLLINFLGNGNLKEEKFCVPYDKEKNAKEKRTLEILGNEHAVKNGFIVIKDYVSLLFPLGMLEYLDKKFKFKTNPVNEEQNYDAGLPCVNKISKVKIMKKAGTYIGTRMGRPEKAKERKMQPAVHCLFPIGKNGGRLQLINEAIKSNYINIEIFDGVQVRKGDINVKEIWDKALKNLNLPAPNVRCVEGLISAEKIPEKIEKGILRAKNDVFIFKDGTIRYDMTDVPMTHFKPKEIFTSVERLKALGYDRDYKNNPLISDEQILELKCQDIIVPKESTDYLIRVTKFVDDELSLYYKMQPYYNIQKTEDLIGTIVVGLAPHTSAGIIGRIIGFCDAMCCFAHPLWHTAKRRNTDGDEDAIMLLMDTLLNFSKKFLPASRGGRMDAPLVVTMTLDANEVDDESHKVEVVESYPDDFYEYTLKSVNPSDVKVKNIGDLLSTNPYENLNWTHDNGNLSDGVKRTKYVLLKDMSNKVDAQLGLAEKIRAVDEKVVAEILVNSHFLRDIQGNLRSFGSQTVRCGKCNTIYRRIPLIGKCPNCGEKLILTINEGGIRKYLKISIDISEKYKLKNYILQRLSILNENIDSMFVEAKKQKNLSQFW</sequence>
<evidence type="ECO:0000256" key="3">
    <source>
        <dbReference type="ARBA" id="ARBA00022679"/>
    </source>
</evidence>
<evidence type="ECO:0000256" key="13">
    <source>
        <dbReference type="ARBA" id="ARBA00049244"/>
    </source>
</evidence>
<dbReference type="Pfam" id="PF03833">
    <property type="entry name" value="PolC_DP2_N"/>
    <property type="match status" value="1"/>
</dbReference>
<evidence type="ECO:0000259" key="17">
    <source>
        <dbReference type="Pfam" id="PF24846"/>
    </source>
</evidence>
<dbReference type="Proteomes" id="UP000738826">
    <property type="component" value="Unassembled WGS sequence"/>
</dbReference>
<keyword evidence="7 14" id="KW-0378">Hydrolase</keyword>
<evidence type="ECO:0000256" key="14">
    <source>
        <dbReference type="HAMAP-Rule" id="MF_00324"/>
    </source>
</evidence>
<keyword evidence="4 14" id="KW-0548">Nucleotidyltransferase</keyword>
<keyword evidence="9 14" id="KW-0239">DNA-directed DNA polymerase</keyword>
<comment type="subunit">
    <text evidence="2 14">Heterodimer of a large subunit and a small subunit.</text>
</comment>
<evidence type="ECO:0000256" key="2">
    <source>
        <dbReference type="ARBA" id="ARBA00011315"/>
    </source>
</evidence>
<name>A0A8J7YUY5_9ARCH</name>
<dbReference type="EMBL" id="JAACQH010000089">
    <property type="protein sequence ID" value="NCS91602.1"/>
    <property type="molecule type" value="Genomic_DNA"/>
</dbReference>
<feature type="domain" description="DNA polymerase II large subunit DP2 catalytic" evidence="17">
    <location>
        <begin position="600"/>
        <end position="890"/>
    </location>
</feature>
<evidence type="ECO:0000256" key="6">
    <source>
        <dbReference type="ARBA" id="ARBA00022722"/>
    </source>
</evidence>
<evidence type="ECO:0000313" key="18">
    <source>
        <dbReference type="EMBL" id="NCS91602.1"/>
    </source>
</evidence>
<dbReference type="AlphaFoldDB" id="A0A8J7YUY5"/>
<keyword evidence="11 14" id="KW-0511">Multifunctional enzyme</keyword>
<keyword evidence="10 14" id="KW-0238">DNA-binding</keyword>
<dbReference type="GO" id="GO:0003677">
    <property type="term" value="F:DNA binding"/>
    <property type="evidence" value="ECO:0007669"/>
    <property type="project" value="UniProtKB-UniRule"/>
</dbReference>
<dbReference type="HAMAP" id="MF_00324">
    <property type="entry name" value="DNApol_II_L_arch"/>
    <property type="match status" value="1"/>
</dbReference>
<evidence type="ECO:0000259" key="16">
    <source>
        <dbReference type="Pfam" id="PF24844"/>
    </source>
</evidence>
<reference evidence="18" key="1">
    <citation type="submission" date="2019-11" db="EMBL/GenBank/DDBJ databases">
        <title>Lipid analysis of CO2-rich subsurface aquifers suggests an autotrophy-based deep biosphere with lysolipids enriched in CPR bacteria.</title>
        <authorList>
            <person name="Probst A.J."/>
            <person name="Elling F.J."/>
            <person name="Castelle C.J."/>
            <person name="Zhu Q."/>
            <person name="Elvert M."/>
            <person name="Birarda G."/>
            <person name="Holman H.-Y."/>
            <person name="Lane K.R."/>
            <person name="Ladd B."/>
            <person name="Ryan M.C."/>
            <person name="Woyke T."/>
            <person name="Hinrichs K.-U."/>
            <person name="Banfield J.F."/>
        </authorList>
    </citation>
    <scope>NUCLEOTIDE SEQUENCE</scope>
    <source>
        <strain evidence="18">CG_2015-04_33_537</strain>
    </source>
</reference>
<comment type="catalytic activity">
    <reaction evidence="13 14">
        <text>DNA(n) + a 2'-deoxyribonucleoside 5'-triphosphate = DNA(n+1) + diphosphate</text>
        <dbReference type="Rhea" id="RHEA:22508"/>
        <dbReference type="Rhea" id="RHEA-COMP:17339"/>
        <dbReference type="Rhea" id="RHEA-COMP:17340"/>
        <dbReference type="ChEBI" id="CHEBI:33019"/>
        <dbReference type="ChEBI" id="CHEBI:61560"/>
        <dbReference type="ChEBI" id="CHEBI:173112"/>
        <dbReference type="EC" id="2.7.7.7"/>
    </reaction>
</comment>
<keyword evidence="5 14" id="KW-0235">DNA replication</keyword>
<dbReference type="GO" id="GO:0008310">
    <property type="term" value="F:single-stranded DNA 3'-5' DNA exonuclease activity"/>
    <property type="evidence" value="ECO:0007669"/>
    <property type="project" value="UniProtKB-EC"/>
</dbReference>
<accession>A0A8J7YUY5</accession>
<organism evidence="18 19">
    <name type="scientific">Candidatus Altarchaeum hamiconexum</name>
    <dbReference type="NCBI Taxonomy" id="1803513"/>
    <lineage>
        <taxon>Archaea</taxon>
        <taxon>Candidatus Altarchaeota</taxon>
        <taxon>Candidatus Altiarchaeia</taxon>
        <taxon>Candidatus Altarchaeales</taxon>
        <taxon>Candidatus Altarchaeaceae</taxon>
        <taxon>Candidatus Altarchaeum</taxon>
    </lineage>
</organism>
<evidence type="ECO:0000256" key="5">
    <source>
        <dbReference type="ARBA" id="ARBA00022705"/>
    </source>
</evidence>
<evidence type="ECO:0000256" key="8">
    <source>
        <dbReference type="ARBA" id="ARBA00022839"/>
    </source>
</evidence>
<dbReference type="GO" id="GO:0003887">
    <property type="term" value="F:DNA-directed DNA polymerase activity"/>
    <property type="evidence" value="ECO:0007669"/>
    <property type="project" value="UniProtKB-UniRule"/>
</dbReference>
<dbReference type="PANTHER" id="PTHR42210:SF1">
    <property type="entry name" value="DNA POLYMERASE II LARGE SUBUNIT"/>
    <property type="match status" value="1"/>
</dbReference>
<dbReference type="InterPro" id="IPR016033">
    <property type="entry name" value="PolC_DP2_N"/>
</dbReference>
<dbReference type="PANTHER" id="PTHR42210">
    <property type="entry name" value="DNA POLYMERASE II LARGE SUBUNIT"/>
    <property type="match status" value="1"/>
</dbReference>
<dbReference type="EC" id="2.7.7.7" evidence="14"/>
<feature type="domain" description="DNA polymerase II large subunit DP2 central" evidence="16">
    <location>
        <begin position="229"/>
        <end position="568"/>
    </location>
</feature>
<dbReference type="GO" id="GO:0006261">
    <property type="term" value="P:DNA-templated DNA replication"/>
    <property type="evidence" value="ECO:0007669"/>
    <property type="project" value="UniProtKB-UniRule"/>
</dbReference>
<evidence type="ECO:0000256" key="4">
    <source>
        <dbReference type="ARBA" id="ARBA00022695"/>
    </source>
</evidence>
<dbReference type="InterPro" id="IPR056172">
    <property type="entry name" value="PolC_DP2_cat_dom"/>
</dbReference>
<dbReference type="Pfam" id="PF24846">
    <property type="entry name" value="PolC_DP2_cat"/>
    <property type="match status" value="1"/>
</dbReference>
<dbReference type="PIRSF" id="PIRSF016275">
    <property type="entry name" value="PolC_DP2"/>
    <property type="match status" value="1"/>
</dbReference>
<evidence type="ECO:0000256" key="7">
    <source>
        <dbReference type="ARBA" id="ARBA00022801"/>
    </source>
</evidence>
<evidence type="ECO:0000256" key="10">
    <source>
        <dbReference type="ARBA" id="ARBA00023125"/>
    </source>
</evidence>
<comment type="function">
    <text evidence="12 14">Possesses two activities: a DNA synthesis (polymerase) and an exonucleolytic activity that degrades single-stranded DNA in the 3'- to 5'-direction. Has a template-primer preference which is characteristic of a replicative DNA polymerase.</text>
</comment>
<proteinExistence type="inferred from homology"/>
<comment type="similarity">
    <text evidence="1 14">Belongs to the archaeal DNA polymerase II family.</text>
</comment>
<comment type="caution">
    <text evidence="18">The sequence shown here is derived from an EMBL/GenBank/DDBJ whole genome shotgun (WGS) entry which is preliminary data.</text>
</comment>
<keyword evidence="3 14" id="KW-0808">Transferase</keyword>
<feature type="domain" description="DNA polymerase II large subunit DP2 N-terminal" evidence="15">
    <location>
        <begin position="16"/>
        <end position="215"/>
    </location>
</feature>
<dbReference type="Pfam" id="PF24844">
    <property type="entry name" value="PolC_DP2_central"/>
    <property type="match status" value="1"/>
</dbReference>
<evidence type="ECO:0000256" key="9">
    <source>
        <dbReference type="ARBA" id="ARBA00022932"/>
    </source>
</evidence>
<dbReference type="InterPro" id="IPR056171">
    <property type="entry name" value="PolC_DP2_central_dom"/>
</dbReference>
<dbReference type="GO" id="GO:0006308">
    <property type="term" value="P:DNA catabolic process"/>
    <property type="evidence" value="ECO:0007669"/>
    <property type="project" value="UniProtKB-UniRule"/>
</dbReference>